<dbReference type="InParanoid" id="A0A5R8QCY5"/>
<keyword evidence="1" id="KW-0812">Transmembrane</keyword>
<keyword evidence="1" id="KW-1133">Transmembrane helix</keyword>
<comment type="caution">
    <text evidence="2">The sequence shown here is derived from an EMBL/GenBank/DDBJ whole genome shotgun (WGS) entry which is preliminary data.</text>
</comment>
<gene>
    <name evidence="2" type="ORF">FEZ08_06830</name>
</gene>
<feature type="transmembrane region" description="Helical" evidence="1">
    <location>
        <begin position="21"/>
        <end position="54"/>
    </location>
</feature>
<name>A0A5R8QCY5_9FIRM</name>
<organism evidence="2 3">
    <name type="scientific">Culicoidibacter larvae</name>
    <dbReference type="NCBI Taxonomy" id="2579976"/>
    <lineage>
        <taxon>Bacteria</taxon>
        <taxon>Bacillati</taxon>
        <taxon>Bacillota</taxon>
        <taxon>Culicoidibacteria</taxon>
        <taxon>Culicoidibacterales</taxon>
        <taxon>Culicoidibacteraceae</taxon>
        <taxon>Culicoidibacter</taxon>
    </lineage>
</organism>
<dbReference type="RefSeq" id="WP_138190980.1">
    <property type="nucleotide sequence ID" value="NZ_VBWP01000005.1"/>
</dbReference>
<accession>A0A5R8QCY5</accession>
<reference evidence="2 3" key="1">
    <citation type="submission" date="2019-05" db="EMBL/GenBank/DDBJ databases">
        <title>Culicoidintestinum kansasii gen. nov., sp. nov. from the gastrointestinal tract of the biting midge, Culicoides sonorensis.</title>
        <authorList>
            <person name="Neupane S."/>
            <person name="Ghosh A."/>
            <person name="Gunther S."/>
            <person name="Martin K."/>
            <person name="Zurek L."/>
        </authorList>
    </citation>
    <scope>NUCLEOTIDE SEQUENCE [LARGE SCALE GENOMIC DNA]</scope>
    <source>
        <strain evidence="2 3">CS-1</strain>
    </source>
</reference>
<proteinExistence type="predicted"/>
<feature type="transmembrane region" description="Helical" evidence="1">
    <location>
        <begin position="66"/>
        <end position="87"/>
    </location>
</feature>
<evidence type="ECO:0008006" key="4">
    <source>
        <dbReference type="Google" id="ProtNLM"/>
    </source>
</evidence>
<feature type="transmembrane region" description="Helical" evidence="1">
    <location>
        <begin position="99"/>
        <end position="126"/>
    </location>
</feature>
<feature type="transmembrane region" description="Helical" evidence="1">
    <location>
        <begin position="132"/>
        <end position="152"/>
    </location>
</feature>
<evidence type="ECO:0000313" key="3">
    <source>
        <dbReference type="Proteomes" id="UP000306912"/>
    </source>
</evidence>
<evidence type="ECO:0000256" key="1">
    <source>
        <dbReference type="SAM" id="Phobius"/>
    </source>
</evidence>
<dbReference type="PROSITE" id="PS51257">
    <property type="entry name" value="PROKAR_LIPOPROTEIN"/>
    <property type="match status" value="1"/>
</dbReference>
<evidence type="ECO:0000313" key="2">
    <source>
        <dbReference type="EMBL" id="TLG73843.1"/>
    </source>
</evidence>
<keyword evidence="3" id="KW-1185">Reference proteome</keyword>
<dbReference type="EMBL" id="VBWP01000005">
    <property type="protein sequence ID" value="TLG73843.1"/>
    <property type="molecule type" value="Genomic_DNA"/>
</dbReference>
<keyword evidence="1" id="KW-0472">Membrane</keyword>
<protein>
    <recommendedName>
        <fullName evidence="4">FUSC family protein</fullName>
    </recommendedName>
</protein>
<dbReference type="AlphaFoldDB" id="A0A5R8QCY5"/>
<dbReference type="Proteomes" id="UP000306912">
    <property type="component" value="Unassembled WGS sequence"/>
</dbReference>
<sequence length="297" mass="34026">MKQSKLLQRLSQTYLARVHILHAFLLSCLILLNHLIIPGALPYFPLTIIISLLIFQQSSEHSRKQAILVVQTSLVGILFATAAVLWLQAWMLTLPFVLLLLIFTLKALGIGRSIVAPAILVIAAYSMDVEPWFFLILGVDIAIHAFITVVLTERIQVKLVQQFKMSYHAFKDLFAQYRADAAANVVTDATPLFQQLVQLQELFAEIKDHQQLSHEYILKYDQMLLEIEESYFYLRQILREQHCLPVHLIAQFEAHDIAACSLGDYNHVYVFHAEQLLAHEAQWHYLEAILIERGADL</sequence>